<reference evidence="4" key="1">
    <citation type="submission" date="2017-02" db="UniProtKB">
        <authorList>
            <consortium name="WormBaseParasite"/>
        </authorList>
    </citation>
    <scope>IDENTIFICATION</scope>
</reference>
<keyword evidence="3" id="KW-1185">Reference proteome</keyword>
<evidence type="ECO:0000313" key="4">
    <source>
        <dbReference type="WBParaSite" id="NBR_0000164601-mRNA-1"/>
    </source>
</evidence>
<evidence type="ECO:0000313" key="3">
    <source>
        <dbReference type="Proteomes" id="UP000271162"/>
    </source>
</evidence>
<dbReference type="EMBL" id="UYSL01001424">
    <property type="protein sequence ID" value="VDL65214.1"/>
    <property type="molecule type" value="Genomic_DNA"/>
</dbReference>
<dbReference type="Proteomes" id="UP000271162">
    <property type="component" value="Unassembled WGS sequence"/>
</dbReference>
<evidence type="ECO:0000313" key="2">
    <source>
        <dbReference type="EMBL" id="VDL65214.1"/>
    </source>
</evidence>
<name>A0A0N4XGJ4_NIPBR</name>
<dbReference type="AlphaFoldDB" id="A0A0N4XGJ4"/>
<protein>
    <submittedName>
        <fullName evidence="2 4">Uncharacterized protein</fullName>
    </submittedName>
</protein>
<evidence type="ECO:0000256" key="1">
    <source>
        <dbReference type="SAM" id="Phobius"/>
    </source>
</evidence>
<reference evidence="2 3" key="2">
    <citation type="submission" date="2018-11" db="EMBL/GenBank/DDBJ databases">
        <authorList>
            <consortium name="Pathogen Informatics"/>
        </authorList>
    </citation>
    <scope>NUCLEOTIDE SEQUENCE [LARGE SCALE GENOMIC DNA]</scope>
</reference>
<keyword evidence="1" id="KW-1133">Transmembrane helix</keyword>
<dbReference type="STRING" id="27835.A0A0N4XGJ4"/>
<sequence length="76" mass="9174">MVVEYEIFAPRYSRVMSAIDMERCEYQPDGILRCPQDEPPGVIYYVRNVYPPIQVCFSPFFYFTFFSFLFLFIIFI</sequence>
<proteinExistence type="predicted"/>
<gene>
    <name evidence="2" type="ORF">NBR_LOCUS1647</name>
</gene>
<accession>A0A0N4XGJ4</accession>
<organism evidence="4">
    <name type="scientific">Nippostrongylus brasiliensis</name>
    <name type="common">Rat hookworm</name>
    <dbReference type="NCBI Taxonomy" id="27835"/>
    <lineage>
        <taxon>Eukaryota</taxon>
        <taxon>Metazoa</taxon>
        <taxon>Ecdysozoa</taxon>
        <taxon>Nematoda</taxon>
        <taxon>Chromadorea</taxon>
        <taxon>Rhabditida</taxon>
        <taxon>Rhabditina</taxon>
        <taxon>Rhabditomorpha</taxon>
        <taxon>Strongyloidea</taxon>
        <taxon>Heligmosomidae</taxon>
        <taxon>Nippostrongylus</taxon>
    </lineage>
</organism>
<keyword evidence="1" id="KW-0472">Membrane</keyword>
<feature type="transmembrane region" description="Helical" evidence="1">
    <location>
        <begin position="52"/>
        <end position="75"/>
    </location>
</feature>
<dbReference type="WBParaSite" id="NBR_0000164601-mRNA-1">
    <property type="protein sequence ID" value="NBR_0000164601-mRNA-1"/>
    <property type="gene ID" value="NBR_0000164601"/>
</dbReference>
<keyword evidence="1" id="KW-0812">Transmembrane</keyword>